<dbReference type="InParanoid" id="A0A6J2VRR5"/>
<dbReference type="InterPro" id="IPR017974">
    <property type="entry name" value="Claudin_CS"/>
</dbReference>
<dbReference type="GO" id="GO:0005886">
    <property type="term" value="C:plasma membrane"/>
    <property type="evidence" value="ECO:0007669"/>
    <property type="project" value="UniProtKB-SubCell"/>
</dbReference>
<dbReference type="PANTHER" id="PTHR12002">
    <property type="entry name" value="CLAUDIN"/>
    <property type="match status" value="1"/>
</dbReference>
<comment type="caution">
    <text evidence="8">Lacks conserved residue(s) required for the propagation of feature annotation.</text>
</comment>
<feature type="transmembrane region" description="Helical" evidence="8">
    <location>
        <begin position="116"/>
        <end position="140"/>
    </location>
</feature>
<accession>A0A6J2VRR5</accession>
<keyword evidence="5 8" id="KW-0965">Cell junction</keyword>
<gene>
    <name evidence="10" type="primary">LOC115815036</name>
</gene>
<dbReference type="PROSITE" id="PS01346">
    <property type="entry name" value="CLAUDIN"/>
    <property type="match status" value="1"/>
</dbReference>
<evidence type="ECO:0000256" key="4">
    <source>
        <dbReference type="ARBA" id="ARBA00022692"/>
    </source>
</evidence>
<dbReference type="Proteomes" id="UP000504632">
    <property type="component" value="Chromosome 6"/>
</dbReference>
<evidence type="ECO:0000256" key="7">
    <source>
        <dbReference type="ARBA" id="ARBA00023136"/>
    </source>
</evidence>
<sequence length="224" mass="25020">MRGKLETLAMVLGFVGLVGTVVATAMPMWRVSAFIGANIIVMETIWEGLWMTCAYQTDIRMQCRQYYSWLILPPEMQAARVLMCVSVILAFFAVLVAGCGVRSTNCCKDNERGKNIVLVVGACMFLLSCLCTMIPVAWTTHTIIWNFYNPEVIDAEKHEIGAAIYVGWATCGVLLAAGVILICRYCPRQQKEEGVYYAPTSAERQSMVHLERKSNGSFKTMQYV</sequence>
<keyword evidence="2 8" id="KW-0796">Tight junction</keyword>
<keyword evidence="7 8" id="KW-0472">Membrane</keyword>
<dbReference type="GeneID" id="115815036"/>
<name>A0A6J2VRR5_CHACN</name>
<keyword evidence="4 8" id="KW-0812">Transmembrane</keyword>
<evidence type="ECO:0000256" key="2">
    <source>
        <dbReference type="ARBA" id="ARBA00022427"/>
    </source>
</evidence>
<evidence type="ECO:0000256" key="6">
    <source>
        <dbReference type="ARBA" id="ARBA00022989"/>
    </source>
</evidence>
<proteinExistence type="inferred from homology"/>
<dbReference type="FunFam" id="1.20.140.150:FF:000001">
    <property type="entry name" value="Claudin"/>
    <property type="match status" value="1"/>
</dbReference>
<dbReference type="GO" id="GO:0005923">
    <property type="term" value="C:bicellular tight junction"/>
    <property type="evidence" value="ECO:0007669"/>
    <property type="project" value="UniProtKB-SubCell"/>
</dbReference>
<dbReference type="InterPro" id="IPR004031">
    <property type="entry name" value="PMP22/EMP/MP20/Claudin"/>
</dbReference>
<comment type="subcellular location">
    <subcellularLocation>
        <location evidence="8">Cell junction</location>
        <location evidence="8">Tight junction</location>
    </subcellularLocation>
    <subcellularLocation>
        <location evidence="8">Cell membrane</location>
        <topology evidence="8">Multi-pass membrane protein</topology>
    </subcellularLocation>
</comment>
<dbReference type="GO" id="GO:0005198">
    <property type="term" value="F:structural molecule activity"/>
    <property type="evidence" value="ECO:0007669"/>
    <property type="project" value="InterPro"/>
</dbReference>
<evidence type="ECO:0000256" key="5">
    <source>
        <dbReference type="ARBA" id="ARBA00022949"/>
    </source>
</evidence>
<evidence type="ECO:0000313" key="9">
    <source>
        <dbReference type="Proteomes" id="UP000504632"/>
    </source>
</evidence>
<evidence type="ECO:0000256" key="1">
    <source>
        <dbReference type="ARBA" id="ARBA00008295"/>
    </source>
</evidence>
<dbReference type="OrthoDB" id="8819159at2759"/>
<comment type="function">
    <text evidence="8">Claudins function as major constituents of the tight junction complexes that regulate the permeability of epithelia.</text>
</comment>
<feature type="transmembrane region" description="Helical" evidence="8">
    <location>
        <begin position="78"/>
        <end position="104"/>
    </location>
</feature>
<evidence type="ECO:0000256" key="8">
    <source>
        <dbReference type="RuleBase" id="RU060637"/>
    </source>
</evidence>
<dbReference type="Gene3D" id="1.20.140.150">
    <property type="match status" value="1"/>
</dbReference>
<reference evidence="10" key="1">
    <citation type="submission" date="2025-08" db="UniProtKB">
        <authorList>
            <consortium name="RefSeq"/>
        </authorList>
    </citation>
    <scope>IDENTIFICATION</scope>
</reference>
<keyword evidence="3 8" id="KW-1003">Cell membrane</keyword>
<comment type="similarity">
    <text evidence="1 8">Belongs to the claudin family.</text>
</comment>
<keyword evidence="6 8" id="KW-1133">Transmembrane helix</keyword>
<dbReference type="RefSeq" id="XP_030633866.1">
    <property type="nucleotide sequence ID" value="XM_030778006.1"/>
</dbReference>
<dbReference type="InterPro" id="IPR006187">
    <property type="entry name" value="Claudin"/>
</dbReference>
<dbReference type="Pfam" id="PF00822">
    <property type="entry name" value="PMP22_Claudin"/>
    <property type="match status" value="1"/>
</dbReference>
<keyword evidence="9" id="KW-1185">Reference proteome</keyword>
<dbReference type="AlphaFoldDB" id="A0A6J2VRR5"/>
<dbReference type="PRINTS" id="PR01077">
    <property type="entry name" value="CLAUDIN"/>
</dbReference>
<evidence type="ECO:0000256" key="3">
    <source>
        <dbReference type="ARBA" id="ARBA00022475"/>
    </source>
</evidence>
<evidence type="ECO:0000313" key="10">
    <source>
        <dbReference type="RefSeq" id="XP_030633866.1"/>
    </source>
</evidence>
<organism evidence="9 10">
    <name type="scientific">Chanos chanos</name>
    <name type="common">Milkfish</name>
    <name type="synonym">Mugil chanos</name>
    <dbReference type="NCBI Taxonomy" id="29144"/>
    <lineage>
        <taxon>Eukaryota</taxon>
        <taxon>Metazoa</taxon>
        <taxon>Chordata</taxon>
        <taxon>Craniata</taxon>
        <taxon>Vertebrata</taxon>
        <taxon>Euteleostomi</taxon>
        <taxon>Actinopterygii</taxon>
        <taxon>Neopterygii</taxon>
        <taxon>Teleostei</taxon>
        <taxon>Ostariophysi</taxon>
        <taxon>Gonorynchiformes</taxon>
        <taxon>Chanidae</taxon>
        <taxon>Chanos</taxon>
    </lineage>
</organism>
<protein>
    <recommendedName>
        <fullName evidence="8">Claudin</fullName>
    </recommendedName>
</protein>
<feature type="transmembrane region" description="Helical" evidence="8">
    <location>
        <begin position="160"/>
        <end position="183"/>
    </location>
</feature>